<organism evidence="2 3">
    <name type="scientific">Natronospira proteinivora</name>
    <dbReference type="NCBI Taxonomy" id="1807133"/>
    <lineage>
        <taxon>Bacteria</taxon>
        <taxon>Pseudomonadati</taxon>
        <taxon>Pseudomonadota</taxon>
        <taxon>Gammaproteobacteria</taxon>
        <taxon>Natronospirales</taxon>
        <taxon>Natronospiraceae</taxon>
        <taxon>Natronospira</taxon>
    </lineage>
</organism>
<keyword evidence="1" id="KW-0067">ATP-binding</keyword>
<evidence type="ECO:0000313" key="3">
    <source>
        <dbReference type="Proteomes" id="UP001523550"/>
    </source>
</evidence>
<comment type="catalytic activity">
    <reaction evidence="1">
        <text>1,6-anhydro-N-acetyl-beta-muramate + ATP + H2O = N-acetyl-D-muramate 6-phosphate + ADP + H(+)</text>
        <dbReference type="Rhea" id="RHEA:24952"/>
        <dbReference type="ChEBI" id="CHEBI:15377"/>
        <dbReference type="ChEBI" id="CHEBI:15378"/>
        <dbReference type="ChEBI" id="CHEBI:30616"/>
        <dbReference type="ChEBI" id="CHEBI:58690"/>
        <dbReference type="ChEBI" id="CHEBI:58722"/>
        <dbReference type="ChEBI" id="CHEBI:456216"/>
        <dbReference type="EC" id="2.7.1.170"/>
    </reaction>
</comment>
<comment type="pathway">
    <text evidence="1">Cell wall biogenesis; peptidoglycan recycling.</text>
</comment>
<dbReference type="Pfam" id="PF03702">
    <property type="entry name" value="AnmK"/>
    <property type="match status" value="1"/>
</dbReference>
<sequence length="371" mass="40370">MATSYFIGLMSGTSLDGVDAALVAFSGPRIRVIDSHTQPFPDALVCELSRLCQAEQLRPEEIAAAESRLDREYAQAVKELTRHHGLKPGDIQAIGSHGQTIRHLPAQGFSWQLGCPSRLAALTGIPVVAGFRQMDLALGGQGAPLAPFFHAAFFSDPGCHRVVINLGGIANISDLPPQGRPLRGWDTGPANCLMDAWYRQQHLKADDSAWDENGQWARSGQLDEDLLDALLSDPYFSRQAPKSTGPEHFNLAWLNRYLSRLDRQLPAEDVQRTLAELTIRTVAQAVKETSAEEYFITGGGRANTFLMEGFAQALAPLHERTAEIAGIPADQVESAGFAWLARERMNGSPLDLPEITGAERKATLGGIWLPA</sequence>
<comment type="similarity">
    <text evidence="1">Belongs to the anhydro-N-acetylmuramic acid kinase family.</text>
</comment>
<dbReference type="EMBL" id="JALJYF010000002">
    <property type="protein sequence ID" value="MCP1728486.1"/>
    <property type="molecule type" value="Genomic_DNA"/>
</dbReference>
<evidence type="ECO:0000256" key="1">
    <source>
        <dbReference type="HAMAP-Rule" id="MF_01270"/>
    </source>
</evidence>
<dbReference type="Proteomes" id="UP001523550">
    <property type="component" value="Unassembled WGS sequence"/>
</dbReference>
<dbReference type="NCBIfam" id="NF007139">
    <property type="entry name" value="PRK09585.1-3"/>
    <property type="match status" value="1"/>
</dbReference>
<dbReference type="SUPFAM" id="SSF53067">
    <property type="entry name" value="Actin-like ATPase domain"/>
    <property type="match status" value="1"/>
</dbReference>
<evidence type="ECO:0000313" key="2">
    <source>
        <dbReference type="EMBL" id="MCP1728486.1"/>
    </source>
</evidence>
<dbReference type="InterPro" id="IPR005338">
    <property type="entry name" value="Anhydro_N_Ac-Mur_kinase"/>
</dbReference>
<comment type="pathway">
    <text evidence="1">Amino-sugar metabolism; 1,6-anhydro-N-acetylmuramate degradation.</text>
</comment>
<gene>
    <name evidence="1" type="primary">anmK</name>
    <name evidence="2" type="ORF">J2T60_002486</name>
</gene>
<dbReference type="Gene3D" id="3.30.420.40">
    <property type="match status" value="2"/>
</dbReference>
<dbReference type="PANTHER" id="PTHR30605:SF0">
    <property type="entry name" value="ANHYDRO-N-ACETYLMURAMIC ACID KINASE"/>
    <property type="match status" value="1"/>
</dbReference>
<protein>
    <recommendedName>
        <fullName evidence="1">Anhydro-N-acetylmuramic acid kinase</fullName>
        <ecNumber evidence="1">2.7.1.170</ecNumber>
    </recommendedName>
    <alternativeName>
        <fullName evidence="1">AnhMurNAc kinase</fullName>
    </alternativeName>
</protein>
<name>A0ABT1GAY1_9GAMM</name>
<reference evidence="2 3" key="1">
    <citation type="submission" date="2022-03" db="EMBL/GenBank/DDBJ databases">
        <title>Genomic Encyclopedia of Type Strains, Phase III (KMG-III): the genomes of soil and plant-associated and newly described type strains.</title>
        <authorList>
            <person name="Whitman W."/>
        </authorList>
    </citation>
    <scope>NUCLEOTIDE SEQUENCE [LARGE SCALE GENOMIC DNA]</scope>
    <source>
        <strain evidence="2 3">BSker1</strain>
    </source>
</reference>
<keyword evidence="1 2" id="KW-0418">Kinase</keyword>
<dbReference type="GO" id="GO:0016301">
    <property type="term" value="F:kinase activity"/>
    <property type="evidence" value="ECO:0007669"/>
    <property type="project" value="UniProtKB-KW"/>
</dbReference>
<accession>A0ABT1GAY1</accession>
<dbReference type="HAMAP" id="MF_01270">
    <property type="entry name" value="AnhMurNAc_kinase"/>
    <property type="match status" value="1"/>
</dbReference>
<comment type="function">
    <text evidence="1">Catalyzes the specific phosphorylation of 1,6-anhydro-N-acetylmuramic acid (anhMurNAc) with the simultaneous cleavage of the 1,6-anhydro ring, generating MurNAc-6-P. Is required for the utilization of anhMurNAc either imported from the medium or derived from its own cell wall murein, and thus plays a role in cell wall recycling.</text>
</comment>
<dbReference type="RefSeq" id="WP_253450736.1">
    <property type="nucleotide sequence ID" value="NZ_JALJYF010000002.1"/>
</dbReference>
<keyword evidence="1" id="KW-0547">Nucleotide-binding</keyword>
<proteinExistence type="inferred from homology"/>
<comment type="caution">
    <text evidence="2">The sequence shown here is derived from an EMBL/GenBank/DDBJ whole genome shotgun (WGS) entry which is preliminary data.</text>
</comment>
<dbReference type="PANTHER" id="PTHR30605">
    <property type="entry name" value="ANHYDRO-N-ACETYLMURAMIC ACID KINASE"/>
    <property type="match status" value="1"/>
</dbReference>
<keyword evidence="1 2" id="KW-0808">Transferase</keyword>
<dbReference type="EC" id="2.7.1.170" evidence="1"/>
<keyword evidence="1" id="KW-0119">Carbohydrate metabolism</keyword>
<keyword evidence="3" id="KW-1185">Reference proteome</keyword>
<dbReference type="InterPro" id="IPR043129">
    <property type="entry name" value="ATPase_NBD"/>
</dbReference>
<feature type="binding site" evidence="1">
    <location>
        <begin position="12"/>
        <end position="19"/>
    </location>
    <ligand>
        <name>ATP</name>
        <dbReference type="ChEBI" id="CHEBI:30616"/>
    </ligand>
</feature>
<dbReference type="CDD" id="cd24050">
    <property type="entry name" value="ASKHA_NBD_ANMK"/>
    <property type="match status" value="1"/>
</dbReference>